<protein>
    <submittedName>
        <fullName evidence="2">Uncharacterized protein</fullName>
    </submittedName>
</protein>
<dbReference type="STRING" id="314265.R2601_24075"/>
<dbReference type="RefSeq" id="WP_007800211.1">
    <property type="nucleotide sequence ID" value="NZ_DS022276.1"/>
</dbReference>
<evidence type="ECO:0000256" key="1">
    <source>
        <dbReference type="SAM" id="Phobius"/>
    </source>
</evidence>
<dbReference type="EMBL" id="AATQ01000079">
    <property type="protein sequence ID" value="EAU43562.1"/>
    <property type="molecule type" value="Genomic_DNA"/>
</dbReference>
<keyword evidence="1" id="KW-0812">Transmembrane</keyword>
<organism evidence="2 3">
    <name type="scientific">Salipiger bermudensis (strain DSM 26914 / JCM 13377 / KCTC 12554 / HTCC2601)</name>
    <name type="common">Pelagibaca bermudensis</name>
    <dbReference type="NCBI Taxonomy" id="314265"/>
    <lineage>
        <taxon>Bacteria</taxon>
        <taxon>Pseudomonadati</taxon>
        <taxon>Pseudomonadota</taxon>
        <taxon>Alphaproteobacteria</taxon>
        <taxon>Rhodobacterales</taxon>
        <taxon>Roseobacteraceae</taxon>
        <taxon>Salipiger</taxon>
    </lineage>
</organism>
<evidence type="ECO:0000313" key="3">
    <source>
        <dbReference type="Proteomes" id="UP000006230"/>
    </source>
</evidence>
<evidence type="ECO:0000313" key="2">
    <source>
        <dbReference type="EMBL" id="EAU43562.1"/>
    </source>
</evidence>
<accession>Q0FH89</accession>
<proteinExistence type="predicted"/>
<dbReference type="AlphaFoldDB" id="Q0FH89"/>
<dbReference type="eggNOG" id="ENOG50338F6">
    <property type="taxonomic scope" value="Bacteria"/>
</dbReference>
<keyword evidence="1" id="KW-1133">Transmembrane helix</keyword>
<sequence>MDILTSILADAGLQEALLGLFGILLTIIINRAAGAFTAATGIAIEREAREALHSAIRSGIEAALARGPEAGLDEIKAHAIFHAQQSVPDAIERLVPGDGVLDRLALRYYREAMERVGVGIPIIN</sequence>
<reference evidence="2 3" key="1">
    <citation type="journal article" date="2010" name="J. Bacteriol.">
        <title>Genome sequences of Pelagibaca bermudensis HTCC2601T and Maritimibacter alkaliphilus HTCC2654T, the type strains of two marine Roseobacter genera.</title>
        <authorList>
            <person name="Thrash J.C."/>
            <person name="Cho J.C."/>
            <person name="Ferriera S."/>
            <person name="Johnson J."/>
            <person name="Vergin K.L."/>
            <person name="Giovannoni S.J."/>
        </authorList>
    </citation>
    <scope>NUCLEOTIDE SEQUENCE [LARGE SCALE GENOMIC DNA]</scope>
    <source>
        <strain evidence="3">DSM 26914 / JCM 13377 / KCTC 12554 / HTCC2601</strain>
    </source>
</reference>
<name>Q0FH89_SALBH</name>
<comment type="caution">
    <text evidence="2">The sequence shown here is derived from an EMBL/GenBank/DDBJ whole genome shotgun (WGS) entry which is preliminary data.</text>
</comment>
<dbReference type="HOGENOM" id="CLU_163339_0_0_5"/>
<keyword evidence="1" id="KW-0472">Membrane</keyword>
<gene>
    <name evidence="2" type="ORF">R2601_24075</name>
</gene>
<feature type="transmembrane region" description="Helical" evidence="1">
    <location>
        <begin position="20"/>
        <end position="44"/>
    </location>
</feature>
<keyword evidence="3" id="KW-1185">Reference proteome</keyword>
<dbReference type="Proteomes" id="UP000006230">
    <property type="component" value="Unassembled WGS sequence"/>
</dbReference>